<name>A0A9P0ADB9_BEMTA</name>
<sequence length="81" mass="8695">MTEVHLEVELDQASLENVPPMYDSTCVPDLSALLGTYEQSNNSKSAVAAANNNNNVPAANQNTSSTPYGKSLLYFAMSILQ</sequence>
<gene>
    <name evidence="1" type="ORF">BEMITA_LOCUS10581</name>
</gene>
<evidence type="ECO:0000313" key="2">
    <source>
        <dbReference type="Proteomes" id="UP001152759"/>
    </source>
</evidence>
<dbReference type="EMBL" id="OU963867">
    <property type="protein sequence ID" value="CAH0392022.1"/>
    <property type="molecule type" value="Genomic_DNA"/>
</dbReference>
<reference evidence="1" key="1">
    <citation type="submission" date="2021-12" db="EMBL/GenBank/DDBJ databases">
        <authorList>
            <person name="King R."/>
        </authorList>
    </citation>
    <scope>NUCLEOTIDE SEQUENCE</scope>
</reference>
<dbReference type="AlphaFoldDB" id="A0A9P0ADB9"/>
<organism evidence="1 2">
    <name type="scientific">Bemisia tabaci</name>
    <name type="common">Sweetpotato whitefly</name>
    <name type="synonym">Aleurodes tabaci</name>
    <dbReference type="NCBI Taxonomy" id="7038"/>
    <lineage>
        <taxon>Eukaryota</taxon>
        <taxon>Metazoa</taxon>
        <taxon>Ecdysozoa</taxon>
        <taxon>Arthropoda</taxon>
        <taxon>Hexapoda</taxon>
        <taxon>Insecta</taxon>
        <taxon>Pterygota</taxon>
        <taxon>Neoptera</taxon>
        <taxon>Paraneoptera</taxon>
        <taxon>Hemiptera</taxon>
        <taxon>Sternorrhyncha</taxon>
        <taxon>Aleyrodoidea</taxon>
        <taxon>Aleyrodidae</taxon>
        <taxon>Aleyrodinae</taxon>
        <taxon>Bemisia</taxon>
    </lineage>
</organism>
<dbReference type="Proteomes" id="UP001152759">
    <property type="component" value="Chromosome 6"/>
</dbReference>
<protein>
    <submittedName>
        <fullName evidence="1">Uncharacterized protein</fullName>
    </submittedName>
</protein>
<proteinExistence type="predicted"/>
<keyword evidence="2" id="KW-1185">Reference proteome</keyword>
<accession>A0A9P0ADB9</accession>
<evidence type="ECO:0000313" key="1">
    <source>
        <dbReference type="EMBL" id="CAH0392022.1"/>
    </source>
</evidence>